<feature type="region of interest" description="Disordered" evidence="1">
    <location>
        <begin position="661"/>
        <end position="690"/>
    </location>
</feature>
<feature type="compositionally biased region" description="Acidic residues" evidence="1">
    <location>
        <begin position="1666"/>
        <end position="1679"/>
    </location>
</feature>
<name>A0A4E0RVA9_FASHE</name>
<feature type="compositionally biased region" description="Polar residues" evidence="1">
    <location>
        <begin position="1648"/>
        <end position="1664"/>
    </location>
</feature>
<feature type="region of interest" description="Disordered" evidence="1">
    <location>
        <begin position="1648"/>
        <end position="1685"/>
    </location>
</feature>
<feature type="compositionally biased region" description="Polar residues" evidence="1">
    <location>
        <begin position="790"/>
        <end position="807"/>
    </location>
</feature>
<feature type="compositionally biased region" description="Polar residues" evidence="1">
    <location>
        <begin position="200"/>
        <end position="212"/>
    </location>
</feature>
<accession>A0A4E0RVA9</accession>
<sequence length="1882" mass="211487">MKCNSCNTFIQSNTNACSSDENEKDDLMAQQKCVQKRKRSKVCITNRGVNHQINFPAQSSSPDSRSRVVLPGTEIASDVSGCEQILDPITYTIADPSELDCDTSSTTILFWSDEEPMDNPGASKSTAYQPLVIIDTNQSQNIVKRPRSRCENVGRPTPLHSSLVSPALGQLDTTDYNRTATLSQRSNPESETVGYKEQPSRLTASARCSPNRNAIPGDSNVRRWGLKIRAIQPNVPESRIQKDLRDELHQAKSFDQISEKIMKMTSTASLKNYAVYRAMKGPIPVCTESFILAVTQPLISLRTKQQWLHRVHQFHNACTVEPPLTSGLVVPFMWNLLRSPSPTGEWAEEYLDAVNPNILSPVIENEFVNPVVPRCIEFDRVEPQGKCTDLDQSTEQDYQSLKEDPFNVPVLVHLPPESKWPERTELITALGPSRKRFRRRVKISLHQCAAPSESESHSLVVRLRINPMSDSESVRSQSVGSPESKTASPLTNHSTSPNQRSTHTTPLHYDSVEPCKTKSWIPINCYMRTMSSCHDARSKDRDKYTGIAECLITSLSSLSIPVSEVESIDTSFSWSLPEPSRFRSRAEKAASLPDAVIVEVQSDEDANRTEQPSPTGSDSGIYYVGITEPPGSHRTTRTKITACERYTKVIVNETSIAANCPRRTEGLREKSEDSVTKRSSTRPVTSHSGPRLERNARCYVTRADVASKTCSGVLTSLCAPVEKNISRVGEARSKLGLLESTMNTGWDENGRHLLDAQVAPLTVDPERGDDIVDVTTTSLYTQHMAARVSDGSNPSNHRTKLSGPTSETNSILLTSIGLVTDMNGTDETEKTQTDINTAPVELNKRAARVNVSRLKQLHIPSFGIHGVSSKLARSTTTSGPKSDPNSRPYLTKRKALPVSIKQDNVGLVRPINVHTLGTSFHARSSLPRKKPLFRSGEMTISEFEELQKRVELGIPSSKSSHRSRLGHMVSSSRGADLSSIASELDADPMEQFGVKNKSTKFTFCIRRQYSRDSPMTSWCPPYEHNRDDFRIRGTARDSTIRQTRFGFVVNPSQQTPGAVSPIQLIVYHFIPKINRSDSRSAPFEDAQPRTYLSDEIRAIRSTSTMRVKPMGLPVQTICFGLYTNMFVLPNVQQRNLIEQPILLREPYLCCQPFQQSITQLDEVVSIICFRSRVPDECMANLRKSVQIYHADVPNVYASWNLFVPLFCTSNFQFPDKSDMSSEETVIPVPPQFCVNSYGEVTWICSANDLIKQYVKPKTITEHCTNSKTVKFPRLGESQRLVLQLNSDTKRHINTGNLVDLGRSTLHCKELKRVLDSISPHTIHRKSMGTLKVMRQFLNAIFKPKKQRGKCMSIKQQTPICVFCQNPQKYARVERPTCATRIQYEMKTESHSWESLDSMDSFRIARAVASKALFDHLCNYFRPNNVQAKNTVTYTEIKLMKDSRRISTDLWTVFQAYSGHDRFLVQRVGCERNPQLRRNEGVRASTERLNRPSWIRKRCGRNQSPRRSHSLNVADLLPGIGAEVESHQSSSFEHVKPLLSDFVEVAVFQSSPSLYLSVQEVVTDELIDWHDTKCTEPISPEITRFEQNLPDPEKNTDRVQGFGDVEITRHDPHQITKTLTGTESSGDTEESQFGENSVFLESSVDLTVTSSTNTESMTQTDSKTGSDYEDDDVQSSDELDFESRTNSGFDYTNGLFFISSNSERRESRSEKSQNSAKVEIINEWTDPKKQRGPECTTHDDDPTPTANAKERNCQPGNLTETCTFQRPRKQAAVKLESKAHFQPQENHLSQTCGRKCVSNPCEKSGTEVQHGRERKHSTPKSIMYVEIVDWNESKSSQGNSDCAQINWLQSTEHQGQTDQTVLSTSLDKPPILLSCCYRFQREH</sequence>
<feature type="region of interest" description="Disordered" evidence="1">
    <location>
        <begin position="600"/>
        <end position="635"/>
    </location>
</feature>
<feature type="compositionally biased region" description="Basic and acidic residues" evidence="1">
    <location>
        <begin position="1701"/>
        <end position="1710"/>
    </location>
</feature>
<feature type="region of interest" description="Disordered" evidence="1">
    <location>
        <begin position="787"/>
        <end position="807"/>
    </location>
</feature>
<feature type="region of interest" description="Disordered" evidence="1">
    <location>
        <begin position="145"/>
        <end position="165"/>
    </location>
</feature>
<comment type="caution">
    <text evidence="2">The sequence shown here is derived from an EMBL/GenBank/DDBJ whole genome shotgun (WGS) entry which is preliminary data.</text>
</comment>
<evidence type="ECO:0000313" key="2">
    <source>
        <dbReference type="EMBL" id="THD21462.1"/>
    </source>
</evidence>
<feature type="compositionally biased region" description="Basic and acidic residues" evidence="1">
    <location>
        <begin position="662"/>
        <end position="676"/>
    </location>
</feature>
<protein>
    <submittedName>
        <fullName evidence="2">Uncharacterized protein</fullName>
    </submittedName>
</protein>
<feature type="compositionally biased region" description="Polar residues" evidence="1">
    <location>
        <begin position="609"/>
        <end position="618"/>
    </location>
</feature>
<feature type="compositionally biased region" description="Polar residues" evidence="1">
    <location>
        <begin position="470"/>
        <end position="505"/>
    </location>
</feature>
<dbReference type="Proteomes" id="UP000230066">
    <property type="component" value="Unassembled WGS sequence"/>
</dbReference>
<feature type="compositionally biased region" description="Basic and acidic residues" evidence="1">
    <location>
        <begin position="1724"/>
        <end position="1740"/>
    </location>
</feature>
<feature type="compositionally biased region" description="Polar residues" evidence="1">
    <location>
        <begin position="181"/>
        <end position="190"/>
    </location>
</feature>
<feature type="region of interest" description="Disordered" evidence="1">
    <location>
        <begin position="1701"/>
        <end position="1759"/>
    </location>
</feature>
<evidence type="ECO:0000313" key="3">
    <source>
        <dbReference type="Proteomes" id="UP000230066"/>
    </source>
</evidence>
<organism evidence="2 3">
    <name type="scientific">Fasciola hepatica</name>
    <name type="common">Liver fluke</name>
    <dbReference type="NCBI Taxonomy" id="6192"/>
    <lineage>
        <taxon>Eukaryota</taxon>
        <taxon>Metazoa</taxon>
        <taxon>Spiralia</taxon>
        <taxon>Lophotrochozoa</taxon>
        <taxon>Platyhelminthes</taxon>
        <taxon>Trematoda</taxon>
        <taxon>Digenea</taxon>
        <taxon>Plagiorchiida</taxon>
        <taxon>Echinostomata</taxon>
        <taxon>Echinostomatoidea</taxon>
        <taxon>Fasciolidae</taxon>
        <taxon>Fasciola</taxon>
    </lineage>
</organism>
<feature type="region of interest" description="Disordered" evidence="1">
    <location>
        <begin position="470"/>
        <end position="507"/>
    </location>
</feature>
<gene>
    <name evidence="2" type="ORF">D915_007590</name>
</gene>
<feature type="compositionally biased region" description="Polar residues" evidence="1">
    <location>
        <begin position="871"/>
        <end position="885"/>
    </location>
</feature>
<proteinExistence type="predicted"/>
<reference evidence="2" key="1">
    <citation type="submission" date="2019-03" db="EMBL/GenBank/DDBJ databases">
        <title>Improved annotation for the trematode Fasciola hepatica.</title>
        <authorList>
            <person name="Choi Y.-J."/>
            <person name="Martin J."/>
            <person name="Mitreva M."/>
        </authorList>
    </citation>
    <scope>NUCLEOTIDE SEQUENCE [LARGE SCALE GENOMIC DNA]</scope>
</reference>
<evidence type="ECO:0000256" key="1">
    <source>
        <dbReference type="SAM" id="MobiDB-lite"/>
    </source>
</evidence>
<dbReference type="EMBL" id="JXXN02003513">
    <property type="protein sequence ID" value="THD21462.1"/>
    <property type="molecule type" value="Genomic_DNA"/>
</dbReference>
<keyword evidence="3" id="KW-1185">Reference proteome</keyword>
<feature type="region of interest" description="Disordered" evidence="1">
    <location>
        <begin position="869"/>
        <end position="890"/>
    </location>
</feature>
<feature type="compositionally biased region" description="Polar residues" evidence="1">
    <location>
        <begin position="677"/>
        <end position="688"/>
    </location>
</feature>
<feature type="region of interest" description="Disordered" evidence="1">
    <location>
        <begin position="181"/>
        <end position="216"/>
    </location>
</feature>